<evidence type="ECO:0000259" key="10">
    <source>
        <dbReference type="PROSITE" id="PS50262"/>
    </source>
</evidence>
<keyword evidence="2 9" id="KW-0812">Transmembrane</keyword>
<keyword evidence="4" id="KW-0297">G-protein coupled receptor</keyword>
<feature type="compositionally biased region" description="Low complexity" evidence="8">
    <location>
        <begin position="275"/>
        <end position="288"/>
    </location>
</feature>
<dbReference type="EMBL" id="BMAT01013836">
    <property type="protein sequence ID" value="GFS21096.1"/>
    <property type="molecule type" value="Genomic_DNA"/>
</dbReference>
<keyword evidence="7" id="KW-0807">Transducer</keyword>
<dbReference type="PROSITE" id="PS00237">
    <property type="entry name" value="G_PROTEIN_RECEP_F1_1"/>
    <property type="match status" value="1"/>
</dbReference>
<feature type="transmembrane region" description="Helical" evidence="9">
    <location>
        <begin position="157"/>
        <end position="180"/>
    </location>
</feature>
<dbReference type="PANTHER" id="PTHR24243:SF233">
    <property type="entry name" value="THYROTROPIN-RELEASING HORMONE RECEPTOR"/>
    <property type="match status" value="1"/>
</dbReference>
<feature type="transmembrane region" description="Helical" evidence="9">
    <location>
        <begin position="219"/>
        <end position="238"/>
    </location>
</feature>
<feature type="compositionally biased region" description="Low complexity" evidence="8">
    <location>
        <begin position="245"/>
        <end position="259"/>
    </location>
</feature>
<dbReference type="PROSITE" id="PS50262">
    <property type="entry name" value="G_PROTEIN_RECEP_F1_2"/>
    <property type="match status" value="1"/>
</dbReference>
<sequence length="397" mass="45187">MLLTTEISTAAGGLTTRPVTPLYAEFLNARNRKLAEILLDYVVAFSIAVVGVVTNILVIAVYAKQGFRESVAVSMTTISVWDLIKCLAGVLERFSGILSAWDPAAAYTWTNIGTAVFKYIICYSSYVTSVMAAYVAVERCLCVSVPLKVKWLLTPRITLTACLVISVGVFGCFAVMFGIYDIEWEWSTTFNATVAVYRKNSFYIQHEDPLFKYYNLSGILWPLVSFVVIVIATAIITYKLKQGSKFRGSQGSSFGGTSFNKGKRPTSQKEDRCVQQNKQLQHQQQKQQQKQEEQQQNLSKRDRQVVKMLLVIVIIYVVSLSPRISLYIAKYFVDDFYFLRRLHHSFLFVCYWLWIFDFFNGAVNFFVFYKMSSSFRSTFQSMFSRSQNASSQISTSK</sequence>
<evidence type="ECO:0000256" key="8">
    <source>
        <dbReference type="SAM" id="MobiDB-lite"/>
    </source>
</evidence>
<dbReference type="PANTHER" id="PTHR24243">
    <property type="entry name" value="G-PROTEIN COUPLED RECEPTOR"/>
    <property type="match status" value="1"/>
</dbReference>
<organism evidence="11 12">
    <name type="scientific">Elysia marginata</name>
    <dbReference type="NCBI Taxonomy" id="1093978"/>
    <lineage>
        <taxon>Eukaryota</taxon>
        <taxon>Metazoa</taxon>
        <taxon>Spiralia</taxon>
        <taxon>Lophotrochozoa</taxon>
        <taxon>Mollusca</taxon>
        <taxon>Gastropoda</taxon>
        <taxon>Heterobranchia</taxon>
        <taxon>Euthyneura</taxon>
        <taxon>Panpulmonata</taxon>
        <taxon>Sacoglossa</taxon>
        <taxon>Placobranchoidea</taxon>
        <taxon>Plakobranchidae</taxon>
        <taxon>Elysia</taxon>
    </lineage>
</organism>
<feature type="domain" description="G-protein coupled receptors family 1 profile" evidence="10">
    <location>
        <begin position="54"/>
        <end position="368"/>
    </location>
</feature>
<dbReference type="InterPro" id="IPR017452">
    <property type="entry name" value="GPCR_Rhodpsn_7TM"/>
</dbReference>
<dbReference type="Proteomes" id="UP000762676">
    <property type="component" value="Unassembled WGS sequence"/>
</dbReference>
<evidence type="ECO:0000256" key="4">
    <source>
        <dbReference type="ARBA" id="ARBA00023040"/>
    </source>
</evidence>
<keyword evidence="6 11" id="KW-0675">Receptor</keyword>
<gene>
    <name evidence="11" type="ORF">ElyMa_006915200</name>
</gene>
<dbReference type="GO" id="GO:0004930">
    <property type="term" value="F:G protein-coupled receptor activity"/>
    <property type="evidence" value="ECO:0007669"/>
    <property type="project" value="UniProtKB-KW"/>
</dbReference>
<dbReference type="SMART" id="SM01381">
    <property type="entry name" value="7TM_GPCR_Srsx"/>
    <property type="match status" value="1"/>
</dbReference>
<feature type="transmembrane region" description="Helical" evidence="9">
    <location>
        <begin position="305"/>
        <end position="326"/>
    </location>
</feature>
<evidence type="ECO:0000256" key="5">
    <source>
        <dbReference type="ARBA" id="ARBA00023136"/>
    </source>
</evidence>
<comment type="caution">
    <text evidence="11">The sequence shown here is derived from an EMBL/GenBank/DDBJ whole genome shotgun (WGS) entry which is preliminary data.</text>
</comment>
<feature type="transmembrane region" description="Helical" evidence="9">
    <location>
        <begin position="116"/>
        <end position="137"/>
    </location>
</feature>
<dbReference type="GO" id="GO:0005886">
    <property type="term" value="C:plasma membrane"/>
    <property type="evidence" value="ECO:0007669"/>
    <property type="project" value="TreeGrafter"/>
</dbReference>
<keyword evidence="12" id="KW-1185">Reference proteome</keyword>
<evidence type="ECO:0000256" key="7">
    <source>
        <dbReference type="ARBA" id="ARBA00023224"/>
    </source>
</evidence>
<comment type="subcellular location">
    <subcellularLocation>
        <location evidence="1">Membrane</location>
        <topology evidence="1">Multi-pass membrane protein</topology>
    </subcellularLocation>
</comment>
<name>A0AAV4JKK7_9GAST</name>
<protein>
    <submittedName>
        <fullName evidence="11">Chemosensory receptor C</fullName>
    </submittedName>
</protein>
<feature type="region of interest" description="Disordered" evidence="8">
    <location>
        <begin position="245"/>
        <end position="297"/>
    </location>
</feature>
<dbReference type="InterPro" id="IPR000276">
    <property type="entry name" value="GPCR_Rhodpsn"/>
</dbReference>
<dbReference type="AlphaFoldDB" id="A0AAV4JKK7"/>
<evidence type="ECO:0000256" key="2">
    <source>
        <dbReference type="ARBA" id="ARBA00022692"/>
    </source>
</evidence>
<dbReference type="Gene3D" id="1.20.1070.10">
    <property type="entry name" value="Rhodopsin 7-helix transmembrane proteins"/>
    <property type="match status" value="1"/>
</dbReference>
<feature type="transmembrane region" description="Helical" evidence="9">
    <location>
        <begin position="38"/>
        <end position="63"/>
    </location>
</feature>
<keyword evidence="3 9" id="KW-1133">Transmembrane helix</keyword>
<evidence type="ECO:0000313" key="11">
    <source>
        <dbReference type="EMBL" id="GFS21096.1"/>
    </source>
</evidence>
<evidence type="ECO:0000256" key="1">
    <source>
        <dbReference type="ARBA" id="ARBA00004141"/>
    </source>
</evidence>
<reference evidence="11 12" key="1">
    <citation type="journal article" date="2021" name="Elife">
        <title>Chloroplast acquisition without the gene transfer in kleptoplastic sea slugs, Plakobranchus ocellatus.</title>
        <authorList>
            <person name="Maeda T."/>
            <person name="Takahashi S."/>
            <person name="Yoshida T."/>
            <person name="Shimamura S."/>
            <person name="Takaki Y."/>
            <person name="Nagai Y."/>
            <person name="Toyoda A."/>
            <person name="Suzuki Y."/>
            <person name="Arimoto A."/>
            <person name="Ishii H."/>
            <person name="Satoh N."/>
            <person name="Nishiyama T."/>
            <person name="Hasebe M."/>
            <person name="Maruyama T."/>
            <person name="Minagawa J."/>
            <person name="Obokata J."/>
            <person name="Shigenobu S."/>
        </authorList>
    </citation>
    <scope>NUCLEOTIDE SEQUENCE [LARGE SCALE GENOMIC DNA]</scope>
</reference>
<evidence type="ECO:0000313" key="12">
    <source>
        <dbReference type="Proteomes" id="UP000762676"/>
    </source>
</evidence>
<accession>A0AAV4JKK7</accession>
<dbReference type="SUPFAM" id="SSF81321">
    <property type="entry name" value="Family A G protein-coupled receptor-like"/>
    <property type="match status" value="1"/>
</dbReference>
<proteinExistence type="predicted"/>
<evidence type="ECO:0000256" key="3">
    <source>
        <dbReference type="ARBA" id="ARBA00022989"/>
    </source>
</evidence>
<keyword evidence="5 9" id="KW-0472">Membrane</keyword>
<dbReference type="Pfam" id="PF00001">
    <property type="entry name" value="7tm_1"/>
    <property type="match status" value="1"/>
</dbReference>
<evidence type="ECO:0000256" key="6">
    <source>
        <dbReference type="ARBA" id="ARBA00023170"/>
    </source>
</evidence>
<evidence type="ECO:0000256" key="9">
    <source>
        <dbReference type="SAM" id="Phobius"/>
    </source>
</evidence>
<feature type="transmembrane region" description="Helical" evidence="9">
    <location>
        <begin position="346"/>
        <end position="369"/>
    </location>
</feature>